<dbReference type="EMBL" id="CP107246">
    <property type="protein sequence ID" value="WIM05735.1"/>
    <property type="molecule type" value="Genomic_DNA"/>
</dbReference>
<gene>
    <name evidence="1" type="ORF">OHM77_00160</name>
</gene>
<proteinExistence type="predicted"/>
<evidence type="ECO:0000313" key="1">
    <source>
        <dbReference type="EMBL" id="WIM05735.1"/>
    </source>
</evidence>
<dbReference type="Proteomes" id="UP001234916">
    <property type="component" value="Chromosome"/>
</dbReference>
<reference evidence="1" key="1">
    <citation type="journal article" date="2023" name="Nat. Microbiol.">
        <title>Enrichment and characterization of a nitric oxide-reducing microbial community in a continuous bioreactor.</title>
        <authorList>
            <person name="Garrido-Amador P."/>
            <person name="Stortenbeker N."/>
            <person name="Wessels H.J.C.T."/>
            <person name="Speth D.R."/>
            <person name="Garcia-Heredia I."/>
            <person name="Kartal B."/>
        </authorList>
    </citation>
    <scope>NUCLEOTIDE SEQUENCE</scope>
    <source>
        <strain evidence="1">MAG1</strain>
    </source>
</reference>
<organism evidence="1">
    <name type="scientific">Candidatus Nitricoxidivorans perseverans</name>
    <dbReference type="NCBI Taxonomy" id="2975601"/>
    <lineage>
        <taxon>Bacteria</taxon>
        <taxon>Pseudomonadati</taxon>
        <taxon>Pseudomonadota</taxon>
        <taxon>Betaproteobacteria</taxon>
        <taxon>Nitrosomonadales</taxon>
        <taxon>Sterolibacteriaceae</taxon>
        <taxon>Candidatus Nitricoxidivorans</taxon>
    </lineage>
</organism>
<accession>A0AA49FLH2</accession>
<sequence length="171" mass="19451">MGMFDYLKCKYPLPDAGNNDLEYQTKDTPAQFLDNYEIRADGSLWHMDYDIEDRSDPNAEGLARLVGRLSRVNERWEPVPFTGEIRFYSYVGENQCTEFSAYFVNGMLNFLTPIGKEPMSVKTQVKLRSGREAEVEPAKGIHGMLLVSGATFLCNRNCYSELSSVDTIRHA</sequence>
<protein>
    <submittedName>
        <fullName evidence="1">Uncharacterized protein</fullName>
    </submittedName>
</protein>
<dbReference type="AlphaFoldDB" id="A0AA49FLH2"/>
<name>A0AA49FLH2_9PROT</name>
<dbReference type="KEGG" id="npv:OHM77_00160"/>